<accession>A0AA37GS90</accession>
<name>A0AA37GS90_9PEZI</name>
<sequence>MLAKVLESAYRLSAGKNLNDIILDTLLNRLSSLNRHIMGVSIFVLGTWGKSEREIKPMVQGNYNKTLLSMCGDGHWVLFVLFRYQNNVHLFDSYSGVIPVEEIANTMILPLLRLMGGTPDEIEVDLDVSQTPPAKRSTPIVATFTSAY</sequence>
<gene>
    <name evidence="1" type="ORF">ColLi_09134</name>
</gene>
<dbReference type="InterPro" id="IPR038765">
    <property type="entry name" value="Papain-like_cys_pep_sf"/>
</dbReference>
<keyword evidence="2" id="KW-1185">Reference proteome</keyword>
<evidence type="ECO:0000313" key="1">
    <source>
        <dbReference type="EMBL" id="GJC86296.1"/>
    </source>
</evidence>
<dbReference type="AlphaFoldDB" id="A0AA37GS90"/>
<proteinExistence type="predicted"/>
<dbReference type="SUPFAM" id="SSF54001">
    <property type="entry name" value="Cysteine proteinases"/>
    <property type="match status" value="1"/>
</dbReference>
<dbReference type="EMBL" id="BPPX01000021">
    <property type="protein sequence ID" value="GJC86296.1"/>
    <property type="molecule type" value="Genomic_DNA"/>
</dbReference>
<protein>
    <submittedName>
        <fullName evidence="1">Uncharacterized protein</fullName>
    </submittedName>
</protein>
<dbReference type="Proteomes" id="UP001055172">
    <property type="component" value="Unassembled WGS sequence"/>
</dbReference>
<evidence type="ECO:0000313" key="2">
    <source>
        <dbReference type="Proteomes" id="UP001055172"/>
    </source>
</evidence>
<reference evidence="1 2" key="1">
    <citation type="submission" date="2021-07" db="EMBL/GenBank/DDBJ databases">
        <title>Genome data of Colletotrichum spaethianum.</title>
        <authorList>
            <person name="Utami Y.D."/>
            <person name="Hiruma K."/>
        </authorList>
    </citation>
    <scope>NUCLEOTIDE SEQUENCE [LARGE SCALE GENOMIC DNA]</scope>
    <source>
        <strain evidence="1 2">MAFF 242679</strain>
    </source>
</reference>
<organism evidence="1 2">
    <name type="scientific">Colletotrichum liriopes</name>
    <dbReference type="NCBI Taxonomy" id="708192"/>
    <lineage>
        <taxon>Eukaryota</taxon>
        <taxon>Fungi</taxon>
        <taxon>Dikarya</taxon>
        <taxon>Ascomycota</taxon>
        <taxon>Pezizomycotina</taxon>
        <taxon>Sordariomycetes</taxon>
        <taxon>Hypocreomycetidae</taxon>
        <taxon>Glomerellales</taxon>
        <taxon>Glomerellaceae</taxon>
        <taxon>Colletotrichum</taxon>
        <taxon>Colletotrichum spaethianum species complex</taxon>
    </lineage>
</organism>
<comment type="caution">
    <text evidence="1">The sequence shown here is derived from an EMBL/GenBank/DDBJ whole genome shotgun (WGS) entry which is preliminary data.</text>
</comment>